<dbReference type="EMBL" id="BKCJ010000453">
    <property type="protein sequence ID" value="GEU33342.1"/>
    <property type="molecule type" value="Genomic_DNA"/>
</dbReference>
<evidence type="ECO:0000256" key="1">
    <source>
        <dbReference type="SAM" id="MobiDB-lite"/>
    </source>
</evidence>
<accession>A0A6L2J9H7</accession>
<comment type="caution">
    <text evidence="2">The sequence shown here is derived from an EMBL/GenBank/DDBJ whole genome shotgun (WGS) entry which is preliminary data.</text>
</comment>
<name>A0A6L2J9H7_TANCI</name>
<evidence type="ECO:0000313" key="2">
    <source>
        <dbReference type="EMBL" id="GEU33342.1"/>
    </source>
</evidence>
<feature type="compositionally biased region" description="Polar residues" evidence="1">
    <location>
        <begin position="517"/>
        <end position="526"/>
    </location>
</feature>
<organism evidence="2">
    <name type="scientific">Tanacetum cinerariifolium</name>
    <name type="common">Dalmatian daisy</name>
    <name type="synonym">Chrysanthemum cinerariifolium</name>
    <dbReference type="NCBI Taxonomy" id="118510"/>
    <lineage>
        <taxon>Eukaryota</taxon>
        <taxon>Viridiplantae</taxon>
        <taxon>Streptophyta</taxon>
        <taxon>Embryophyta</taxon>
        <taxon>Tracheophyta</taxon>
        <taxon>Spermatophyta</taxon>
        <taxon>Magnoliopsida</taxon>
        <taxon>eudicotyledons</taxon>
        <taxon>Gunneridae</taxon>
        <taxon>Pentapetalae</taxon>
        <taxon>asterids</taxon>
        <taxon>campanulids</taxon>
        <taxon>Asterales</taxon>
        <taxon>Asteraceae</taxon>
        <taxon>Asteroideae</taxon>
        <taxon>Anthemideae</taxon>
        <taxon>Anthemidinae</taxon>
        <taxon>Tanacetum</taxon>
    </lineage>
</organism>
<gene>
    <name evidence="2" type="ORF">Tci_005320</name>
</gene>
<feature type="compositionally biased region" description="Basic and acidic residues" evidence="1">
    <location>
        <begin position="527"/>
        <end position="537"/>
    </location>
</feature>
<proteinExistence type="predicted"/>
<protein>
    <submittedName>
        <fullName evidence="2">Integrase, catalytic region, zinc finger, CCHC-type, peptidase aspartic, catalytic</fullName>
    </submittedName>
</protein>
<dbReference type="AlphaFoldDB" id="A0A6L2J9H7"/>
<sequence>MQLIQKLRDDKKYMKKVEPSSRSKAIEDIISIESFMEALVLNHYVLVRKILVIVQQVQGRQRKSYSGRVMLLVLEETMQVDRQRLLNATTIKTKDLDTYDSDCDDILNAKAVLMANISNYGSDVISEKAQRIKPTLYDGNVISDKHVAMPLIDDEETLILEEERQSKILSEDFGKRFVPQQELTAKQAFWFHMSNPTIKSSVASPVKMEVPKERPKVSLVNESLKKLKFHLAKFDNVVKIRTTPDACTKGKWGFEHTKAVFNNEIIPFLKSLKDIFNVFDKDLLNEIMEVQIVFNQIDDAVQRSLVDKQCLEIAKKELLLENDRLLQQIMSQDVLLTMMNSMPLNGESVNMKRKRNESCDKYFNLDAEVLKTQNAHNDLLKSYSQLEKHWMFKLDLDPLALKLLQYREAQIDYLKYTQEQADILLEIVEQAKVKQPLDNALDFACKHAKRIQELLVYVRDTCPNAIKLSTKKVVATPKNNVKTDMFDEPLTSSSNIKQVESSKISYSNTPVLSPTGLKCSTSNCRSKPTDNKKKDRISQTPSSNMKNKVDAQPRKVNKKSCRTFTIVSNSCPLTRITSANVVPPKKTTSYSVKTQKPKLKVYNGIPKTIKNVGSSKKAKIVEPKNANHSEPNNAWGSNATDISSSSSLVMTVRFGNDQIARIIGYGDYQLGNVTISRVNYVKGLGHNLFLIGQFCDTDLEIAFWKNICFICNLEGVDLLLGSRDTNFSGPGLYSLTPATSSSGLVPSTVSQQPCIPPNRDAWDRLFKPMFGEYFNPSSIAVSPVHEAAA</sequence>
<feature type="region of interest" description="Disordered" evidence="1">
    <location>
        <begin position="517"/>
        <end position="556"/>
    </location>
</feature>
<reference evidence="2" key="1">
    <citation type="journal article" date="2019" name="Sci. Rep.">
        <title>Draft genome of Tanacetum cinerariifolium, the natural source of mosquito coil.</title>
        <authorList>
            <person name="Yamashiro T."/>
            <person name="Shiraishi A."/>
            <person name="Satake H."/>
            <person name="Nakayama K."/>
        </authorList>
    </citation>
    <scope>NUCLEOTIDE SEQUENCE</scope>
</reference>